<protein>
    <submittedName>
        <fullName evidence="3">Uncharacterized protein</fullName>
    </submittedName>
</protein>
<dbReference type="AlphaFoldDB" id="A0AA36JRN7"/>
<feature type="transmembrane region" description="Helical" evidence="2">
    <location>
        <begin position="246"/>
        <end position="262"/>
    </location>
</feature>
<proteinExistence type="predicted"/>
<accession>A0AA36JRN7</accession>
<organism evidence="3 4">
    <name type="scientific">Effrenium voratum</name>
    <dbReference type="NCBI Taxonomy" id="2562239"/>
    <lineage>
        <taxon>Eukaryota</taxon>
        <taxon>Sar</taxon>
        <taxon>Alveolata</taxon>
        <taxon>Dinophyceae</taxon>
        <taxon>Suessiales</taxon>
        <taxon>Symbiodiniaceae</taxon>
        <taxon>Effrenium</taxon>
    </lineage>
</organism>
<evidence type="ECO:0000256" key="1">
    <source>
        <dbReference type="SAM" id="MobiDB-lite"/>
    </source>
</evidence>
<dbReference type="Proteomes" id="UP001178507">
    <property type="component" value="Unassembled WGS sequence"/>
</dbReference>
<sequence>MAGSLLGAAFLALVQNFQPDLWRQARATMMAALTLYVAGPILYCVPTGLIYAGKGGGALGFLLLCSRLLQGLGAGAASQLGLVCIAKGSGSQKSRFMVRFLFSNMLGCGLGPLLASFYHAASPCLGDFGIQFWQLGVMQSILAFGVLLAVALLFPALDDDLEMAREASQDPEESASKRKVVVGCLVMTCLRGYLISSLEGATALFLQQKYGWELKTIGFFVALTLLASIPAKLLQGQLAKCLSEKWLVRLFGMAAIAGAALICLQDGWLLLLADCLLFPCIYLADAIGRGVMARHLLPQGWLDANRTSCYTLFLGGMGQFAGPWVTRWYLELLPKQVLYAGSQASVSVLFLLTFELLVRPNMQRPEQKDATEDSVAGERSEKLDESSSDTKTTSGGDIESDAL</sequence>
<dbReference type="Gene3D" id="1.20.1250.20">
    <property type="entry name" value="MFS general substrate transporter like domains"/>
    <property type="match status" value="1"/>
</dbReference>
<evidence type="ECO:0000256" key="2">
    <source>
        <dbReference type="SAM" id="Phobius"/>
    </source>
</evidence>
<dbReference type="InterPro" id="IPR011701">
    <property type="entry name" value="MFS"/>
</dbReference>
<dbReference type="GO" id="GO:0022857">
    <property type="term" value="F:transmembrane transporter activity"/>
    <property type="evidence" value="ECO:0007669"/>
    <property type="project" value="InterPro"/>
</dbReference>
<keyword evidence="2" id="KW-0472">Membrane</keyword>
<evidence type="ECO:0000313" key="4">
    <source>
        <dbReference type="Proteomes" id="UP001178507"/>
    </source>
</evidence>
<dbReference type="InterPro" id="IPR036259">
    <property type="entry name" value="MFS_trans_sf"/>
</dbReference>
<feature type="transmembrane region" description="Helical" evidence="2">
    <location>
        <begin position="29"/>
        <end position="52"/>
    </location>
</feature>
<keyword evidence="2" id="KW-1133">Transmembrane helix</keyword>
<feature type="transmembrane region" description="Helical" evidence="2">
    <location>
        <begin position="178"/>
        <end position="196"/>
    </location>
</feature>
<feature type="transmembrane region" description="Helical" evidence="2">
    <location>
        <begin position="96"/>
        <end position="120"/>
    </location>
</feature>
<feature type="region of interest" description="Disordered" evidence="1">
    <location>
        <begin position="365"/>
        <end position="403"/>
    </location>
</feature>
<evidence type="ECO:0000313" key="3">
    <source>
        <dbReference type="EMBL" id="CAJ1410457.1"/>
    </source>
</evidence>
<feature type="transmembrane region" description="Helical" evidence="2">
    <location>
        <begin position="336"/>
        <end position="358"/>
    </location>
</feature>
<feature type="transmembrane region" description="Helical" evidence="2">
    <location>
        <begin position="132"/>
        <end position="157"/>
    </location>
</feature>
<gene>
    <name evidence="3" type="ORF">EVOR1521_LOCUS31278</name>
</gene>
<comment type="caution">
    <text evidence="3">The sequence shown here is derived from an EMBL/GenBank/DDBJ whole genome shotgun (WGS) entry which is preliminary data.</text>
</comment>
<keyword evidence="4" id="KW-1185">Reference proteome</keyword>
<keyword evidence="2" id="KW-0812">Transmembrane</keyword>
<dbReference type="SUPFAM" id="SSF103473">
    <property type="entry name" value="MFS general substrate transporter"/>
    <property type="match status" value="1"/>
</dbReference>
<name>A0AA36JRN7_9DINO</name>
<feature type="compositionally biased region" description="Basic and acidic residues" evidence="1">
    <location>
        <begin position="365"/>
        <end position="385"/>
    </location>
</feature>
<feature type="transmembrane region" description="Helical" evidence="2">
    <location>
        <begin position="216"/>
        <end position="234"/>
    </location>
</feature>
<dbReference type="EMBL" id="CAUJNA010003817">
    <property type="protein sequence ID" value="CAJ1410457.1"/>
    <property type="molecule type" value="Genomic_DNA"/>
</dbReference>
<dbReference type="Pfam" id="PF07690">
    <property type="entry name" value="MFS_1"/>
    <property type="match status" value="1"/>
</dbReference>
<reference evidence="3" key="1">
    <citation type="submission" date="2023-08" db="EMBL/GenBank/DDBJ databases">
        <authorList>
            <person name="Chen Y."/>
            <person name="Shah S."/>
            <person name="Dougan E. K."/>
            <person name="Thang M."/>
            <person name="Chan C."/>
        </authorList>
    </citation>
    <scope>NUCLEOTIDE SEQUENCE</scope>
</reference>